<dbReference type="PANTHER" id="PTHR36439:SF1">
    <property type="entry name" value="DUF1697 DOMAIN-CONTAINING PROTEIN"/>
    <property type="match status" value="1"/>
</dbReference>
<name>A0A4Y3L182_9CELL</name>
<dbReference type="PIRSF" id="PIRSF008502">
    <property type="entry name" value="UCP008502"/>
    <property type="match status" value="1"/>
</dbReference>
<reference evidence="1" key="1">
    <citation type="submission" date="2019-06" db="EMBL/GenBank/DDBJ databases">
        <title>Whole genome shotgun sequence of Cellulomonas cellasea NBRC 3753.</title>
        <authorList>
            <person name="Hosoyama A."/>
            <person name="Uohara A."/>
            <person name="Ohji S."/>
            <person name="Ichikawa N."/>
        </authorList>
    </citation>
    <scope>NUCLEOTIDE SEQUENCE [LARGE SCALE GENOMIC DNA]</scope>
    <source>
        <strain evidence="1">NBRC 3753</strain>
    </source>
</reference>
<gene>
    <name evidence="1" type="ORF">CCE01nite_38560</name>
</gene>
<accession>A0A4Y3L182</accession>
<dbReference type="InterPro" id="IPR012545">
    <property type="entry name" value="DUF1697"/>
</dbReference>
<dbReference type="Gene3D" id="3.30.70.1280">
    <property type="entry name" value="SP0830-like domains"/>
    <property type="match status" value="1"/>
</dbReference>
<evidence type="ECO:0000313" key="2">
    <source>
        <dbReference type="Proteomes" id="UP000317046"/>
    </source>
</evidence>
<dbReference type="Pfam" id="PF08002">
    <property type="entry name" value="DUF1697"/>
    <property type="match status" value="1"/>
</dbReference>
<dbReference type="EMBL" id="BJLR01000037">
    <property type="protein sequence ID" value="GEA89907.1"/>
    <property type="molecule type" value="Genomic_DNA"/>
</dbReference>
<dbReference type="Proteomes" id="UP000317046">
    <property type="component" value="Unassembled WGS sequence"/>
</dbReference>
<dbReference type="SUPFAM" id="SSF160379">
    <property type="entry name" value="SP0830-like"/>
    <property type="match status" value="1"/>
</dbReference>
<dbReference type="AlphaFoldDB" id="A0A4Y3L182"/>
<protein>
    <recommendedName>
        <fullName evidence="3">DUF1697 domain-containing protein</fullName>
    </recommendedName>
</protein>
<comment type="caution">
    <text evidence="1">The sequence shown here is derived from an EMBL/GenBank/DDBJ whole genome shotgun (WGS) entry which is preliminary data.</text>
</comment>
<dbReference type="PANTHER" id="PTHR36439">
    <property type="entry name" value="BLL4334 PROTEIN"/>
    <property type="match status" value="1"/>
</dbReference>
<organism evidence="1 2">
    <name type="scientific">Cellulomonas cellasea</name>
    <dbReference type="NCBI Taxonomy" id="43670"/>
    <lineage>
        <taxon>Bacteria</taxon>
        <taxon>Bacillati</taxon>
        <taxon>Actinomycetota</taxon>
        <taxon>Actinomycetes</taxon>
        <taxon>Micrococcales</taxon>
        <taxon>Cellulomonadaceae</taxon>
        <taxon>Cellulomonas</taxon>
    </lineage>
</organism>
<evidence type="ECO:0000313" key="1">
    <source>
        <dbReference type="EMBL" id="GEA89907.1"/>
    </source>
</evidence>
<keyword evidence="2" id="KW-1185">Reference proteome</keyword>
<sequence length="162" mass="17264">MARLRAVAEGLGHAQVATHLNSGNVVLVAPDAATPERLAADLAGALREDVGFDVDVLVRTRAAFDEVVAANPFPEAAAEDPARVLVTFFAADLDPDPAFDAGAYGDEQVVWAGREAYVHYVDGMGRSRLTPDVLTRAARQAGTGRNWRTVLALRDLLAARED</sequence>
<evidence type="ECO:0008006" key="3">
    <source>
        <dbReference type="Google" id="ProtNLM"/>
    </source>
</evidence>
<proteinExistence type="predicted"/>